<evidence type="ECO:0000259" key="5">
    <source>
        <dbReference type="Pfam" id="PF00082"/>
    </source>
</evidence>
<dbReference type="SUPFAM" id="SSF52743">
    <property type="entry name" value="Subtilisin-like"/>
    <property type="match status" value="1"/>
</dbReference>
<dbReference type="EMBL" id="BOOO01000036">
    <property type="protein sequence ID" value="GII32655.1"/>
    <property type="molecule type" value="Genomic_DNA"/>
</dbReference>
<dbReference type="CDD" id="cd00306">
    <property type="entry name" value="Peptidases_S8_S53"/>
    <property type="match status" value="1"/>
</dbReference>
<dbReference type="InterPro" id="IPR000209">
    <property type="entry name" value="Peptidase_S8/S53_dom"/>
</dbReference>
<dbReference type="InterPro" id="IPR050131">
    <property type="entry name" value="Peptidase_S8_subtilisin-like"/>
</dbReference>
<reference evidence="6 7" key="1">
    <citation type="submission" date="2021-01" db="EMBL/GenBank/DDBJ databases">
        <title>Whole genome shotgun sequence of Planotetraspora mira NBRC 15435.</title>
        <authorList>
            <person name="Komaki H."/>
            <person name="Tamura T."/>
        </authorList>
    </citation>
    <scope>NUCLEOTIDE SEQUENCE [LARGE SCALE GENOMIC DNA]</scope>
    <source>
        <strain evidence="6 7">NBRC 15435</strain>
    </source>
</reference>
<evidence type="ECO:0000256" key="2">
    <source>
        <dbReference type="ARBA" id="ARBA00022670"/>
    </source>
</evidence>
<dbReference type="Pfam" id="PF00082">
    <property type="entry name" value="Peptidase_S8"/>
    <property type="match status" value="1"/>
</dbReference>
<accession>A0A8J3U4M2</accession>
<evidence type="ECO:0000313" key="7">
    <source>
        <dbReference type="Proteomes" id="UP000650628"/>
    </source>
</evidence>
<protein>
    <submittedName>
        <fullName evidence="6">Protease</fullName>
    </submittedName>
</protein>
<sequence>MAPNRFREQFEVIRRAFADDAANPVQVTMNEAEGLVYEKTHILTRGDDVEQVLTLLNERLPRNRRRLIQNTENPDTQPSDTYRIQVGDPAEEADDDGGVTDALNELRAERSTHGSTLATMNHVVSITNVNCCPADEPDTVRATGEGALNPGLAPRIDSEETVDILVIDTGLVSDYRKHSWIATGTGEPADLFIGGAPRGGGSLPLIDAGGMLKPHETAPDGTLLQYVGHGTFILALIRAVAPTASVYVHNALQGVKAGAILENDLGNVLFGVIAERGWPDILSLSAGTGTADQAALKGLEHFMDRLRQTRTLLVAAAGNDGLARKFHPAAYAGDRDFRDAVVSVGALRNDEEPKGACFTNYGPWVRVYAPGERLTSALTGVGESVPYVYQHSTFDDCRYLGGDDSYEECVCQLPNHTGVLSTEPPVGTSTDFTGLARWSGTSFATPIVAAMIANHMLWTGERNPREAAKDLLATRHSHAKVRGRDALALIPDTWRPFDYTPTS</sequence>
<keyword evidence="3" id="KW-0378">Hydrolase</keyword>
<dbReference type="PANTHER" id="PTHR43806:SF11">
    <property type="entry name" value="CEREVISIN-RELATED"/>
    <property type="match status" value="1"/>
</dbReference>
<comment type="similarity">
    <text evidence="1">Belongs to the peptidase S8 family.</text>
</comment>
<gene>
    <name evidence="6" type="ORF">Pmi06nite_60970</name>
</gene>
<dbReference type="PANTHER" id="PTHR43806">
    <property type="entry name" value="PEPTIDASE S8"/>
    <property type="match status" value="1"/>
</dbReference>
<organism evidence="6 7">
    <name type="scientific">Planotetraspora mira</name>
    <dbReference type="NCBI Taxonomy" id="58121"/>
    <lineage>
        <taxon>Bacteria</taxon>
        <taxon>Bacillati</taxon>
        <taxon>Actinomycetota</taxon>
        <taxon>Actinomycetes</taxon>
        <taxon>Streptosporangiales</taxon>
        <taxon>Streptosporangiaceae</taxon>
        <taxon>Planotetraspora</taxon>
    </lineage>
</organism>
<dbReference type="Gene3D" id="3.40.50.200">
    <property type="entry name" value="Peptidase S8/S53 domain"/>
    <property type="match status" value="1"/>
</dbReference>
<dbReference type="GO" id="GO:0005615">
    <property type="term" value="C:extracellular space"/>
    <property type="evidence" value="ECO:0007669"/>
    <property type="project" value="TreeGrafter"/>
</dbReference>
<evidence type="ECO:0000256" key="3">
    <source>
        <dbReference type="ARBA" id="ARBA00022801"/>
    </source>
</evidence>
<keyword evidence="4" id="KW-0720">Serine protease</keyword>
<dbReference type="Proteomes" id="UP000650628">
    <property type="component" value="Unassembled WGS sequence"/>
</dbReference>
<dbReference type="GO" id="GO:0004252">
    <property type="term" value="F:serine-type endopeptidase activity"/>
    <property type="evidence" value="ECO:0007669"/>
    <property type="project" value="InterPro"/>
</dbReference>
<feature type="domain" description="Peptidase S8/S53" evidence="5">
    <location>
        <begin position="238"/>
        <end position="454"/>
    </location>
</feature>
<dbReference type="InterPro" id="IPR023828">
    <property type="entry name" value="Peptidase_S8_Ser-AS"/>
</dbReference>
<keyword evidence="2 6" id="KW-0645">Protease</keyword>
<dbReference type="PROSITE" id="PS00138">
    <property type="entry name" value="SUBTILASE_SER"/>
    <property type="match status" value="1"/>
</dbReference>
<proteinExistence type="inferred from homology"/>
<dbReference type="RefSeq" id="WP_203956547.1">
    <property type="nucleotide sequence ID" value="NZ_BOOO01000036.1"/>
</dbReference>
<keyword evidence="7" id="KW-1185">Reference proteome</keyword>
<evidence type="ECO:0000256" key="4">
    <source>
        <dbReference type="ARBA" id="ARBA00022825"/>
    </source>
</evidence>
<comment type="caution">
    <text evidence="6">The sequence shown here is derived from an EMBL/GenBank/DDBJ whole genome shotgun (WGS) entry which is preliminary data.</text>
</comment>
<dbReference type="InterPro" id="IPR036852">
    <property type="entry name" value="Peptidase_S8/S53_dom_sf"/>
</dbReference>
<dbReference type="AlphaFoldDB" id="A0A8J3U4M2"/>
<evidence type="ECO:0000313" key="6">
    <source>
        <dbReference type="EMBL" id="GII32655.1"/>
    </source>
</evidence>
<name>A0A8J3U4M2_9ACTN</name>
<dbReference type="GO" id="GO:0006508">
    <property type="term" value="P:proteolysis"/>
    <property type="evidence" value="ECO:0007669"/>
    <property type="project" value="UniProtKB-KW"/>
</dbReference>
<evidence type="ECO:0000256" key="1">
    <source>
        <dbReference type="ARBA" id="ARBA00011073"/>
    </source>
</evidence>